<evidence type="ECO:0000256" key="1">
    <source>
        <dbReference type="ARBA" id="ARBA00025788"/>
    </source>
</evidence>
<sequence length="212" mass="23341">MSQQCGHEHHDHGHGHDHDHDHDEGGSPNNLYGRIDRPNVVALNAEPGSDPCAVLKPWHERLDETKWLESDSDDQLILRIPFTGSVKLRGLLLKTGPGDQTAQKVSLFPNTDNLDFSDANESEPTQSFDVVQSREVGQYSVKPGKFSNCESLTLFFPAAQGGDTLRIYYIGLLGEWSEIKRDAIVTVYEAQANPADHKKIVGTDGASSRPGI</sequence>
<dbReference type="InterPro" id="IPR010400">
    <property type="entry name" value="PITH_dom"/>
</dbReference>
<dbReference type="SUPFAM" id="SSF49785">
    <property type="entry name" value="Galactose-binding domain-like"/>
    <property type="match status" value="1"/>
</dbReference>
<dbReference type="PANTHER" id="PTHR12175:SF1">
    <property type="entry name" value="PITH DOMAIN-CONTAINING PROTEIN 1"/>
    <property type="match status" value="1"/>
</dbReference>
<comment type="similarity">
    <text evidence="1">Belongs to the PITHD1 family.</text>
</comment>
<dbReference type="Gene3D" id="2.60.120.470">
    <property type="entry name" value="PITH domain"/>
    <property type="match status" value="1"/>
</dbReference>
<evidence type="ECO:0000313" key="4">
    <source>
        <dbReference type="EMBL" id="CUA68505.1"/>
    </source>
</evidence>
<feature type="compositionally biased region" description="Basic and acidic residues" evidence="2">
    <location>
        <begin position="1"/>
        <end position="25"/>
    </location>
</feature>
<protein>
    <submittedName>
        <fullName evidence="4">PITH domain-containing protein 1 [Mus musculus]</fullName>
    </submittedName>
</protein>
<dbReference type="PROSITE" id="PS51532">
    <property type="entry name" value="PITH"/>
    <property type="match status" value="1"/>
</dbReference>
<dbReference type="PANTHER" id="PTHR12175">
    <property type="entry name" value="AD039 HT014 THIOREDOXIN FAMILY TRP26"/>
    <property type="match status" value="1"/>
</dbReference>
<dbReference type="InterPro" id="IPR045099">
    <property type="entry name" value="PITH1-like"/>
</dbReference>
<reference evidence="4 5" key="1">
    <citation type="submission" date="2015-07" db="EMBL/GenBank/DDBJ databases">
        <authorList>
            <person name="Noorani M."/>
        </authorList>
    </citation>
    <scope>NUCLEOTIDE SEQUENCE [LARGE SCALE GENOMIC DNA]</scope>
    <source>
        <strain evidence="4">BBA 69670</strain>
    </source>
</reference>
<proteinExistence type="inferred from homology"/>
<organism evidence="4 5">
    <name type="scientific">Rhizoctonia solani</name>
    <dbReference type="NCBI Taxonomy" id="456999"/>
    <lineage>
        <taxon>Eukaryota</taxon>
        <taxon>Fungi</taxon>
        <taxon>Dikarya</taxon>
        <taxon>Basidiomycota</taxon>
        <taxon>Agaricomycotina</taxon>
        <taxon>Agaricomycetes</taxon>
        <taxon>Cantharellales</taxon>
        <taxon>Ceratobasidiaceae</taxon>
        <taxon>Rhizoctonia</taxon>
    </lineage>
</organism>
<dbReference type="InterPro" id="IPR037047">
    <property type="entry name" value="PITH_dom_sf"/>
</dbReference>
<dbReference type="GO" id="GO:0005737">
    <property type="term" value="C:cytoplasm"/>
    <property type="evidence" value="ECO:0007669"/>
    <property type="project" value="UniProtKB-ARBA"/>
</dbReference>
<dbReference type="GO" id="GO:0005634">
    <property type="term" value="C:nucleus"/>
    <property type="evidence" value="ECO:0007669"/>
    <property type="project" value="TreeGrafter"/>
</dbReference>
<dbReference type="AlphaFoldDB" id="A0A0K6FQG3"/>
<feature type="domain" description="PITH" evidence="3">
    <location>
        <begin position="20"/>
        <end position="192"/>
    </location>
</feature>
<name>A0A0K6FQG3_9AGAM</name>
<evidence type="ECO:0000259" key="3">
    <source>
        <dbReference type="PROSITE" id="PS51532"/>
    </source>
</evidence>
<accession>A0A0K6FQG3</accession>
<dbReference type="EMBL" id="CYGV01000446">
    <property type="protein sequence ID" value="CUA68505.1"/>
    <property type="molecule type" value="Genomic_DNA"/>
</dbReference>
<dbReference type="Proteomes" id="UP000044841">
    <property type="component" value="Unassembled WGS sequence"/>
</dbReference>
<dbReference type="InterPro" id="IPR008979">
    <property type="entry name" value="Galactose-bd-like_sf"/>
</dbReference>
<keyword evidence="5" id="KW-1185">Reference proteome</keyword>
<feature type="region of interest" description="Disordered" evidence="2">
    <location>
        <begin position="1"/>
        <end position="34"/>
    </location>
</feature>
<evidence type="ECO:0000256" key="2">
    <source>
        <dbReference type="SAM" id="MobiDB-lite"/>
    </source>
</evidence>
<gene>
    <name evidence="4" type="ORF">RSOLAG22IIIB_03542</name>
</gene>
<dbReference type="Pfam" id="PF06201">
    <property type="entry name" value="PITH"/>
    <property type="match status" value="1"/>
</dbReference>
<evidence type="ECO:0000313" key="5">
    <source>
        <dbReference type="Proteomes" id="UP000044841"/>
    </source>
</evidence>